<evidence type="ECO:0000256" key="5">
    <source>
        <dbReference type="ARBA" id="ARBA00022801"/>
    </source>
</evidence>
<dbReference type="OrthoDB" id="37597at2759"/>
<evidence type="ECO:0000256" key="3">
    <source>
        <dbReference type="ARBA" id="ARBA00022670"/>
    </source>
</evidence>
<sequence length="316" mass="34330">MAAVFHRFTSAIDNLAVLPSDLKMGPVPGFGILERTRLQTAMALEQVCGSDFALRKHYMEPLSLGSYNTGAVPPGQDPETFMIRLCRGEGSRVALELAHGTTTLAFKFQGGIIAAADTRSSSGSYISSPDSQKVIPIHSHLLGTTSGTAADCATWERLLARDFRLYQLRHGLKLSVAGAAKLLSSALYCYKGLGLCVATLLCGWDHTGPALFYVYSDGTRLPGDTFSVGSGSPYAYSVLDESYRYDMSTTEAYALACRAVCHATHRDAYSGGHVDLFHVQESGWKLVSRKDVFPFYYGLQSRQKNVEEGEEEAGTH</sequence>
<comment type="subunit">
    <text evidence="11">Component of the proteasome complex.</text>
</comment>
<dbReference type="AlphaFoldDB" id="A0A6P7WWI6"/>
<dbReference type="GO" id="GO:0005634">
    <property type="term" value="C:nucleus"/>
    <property type="evidence" value="ECO:0007669"/>
    <property type="project" value="UniProtKB-SubCell"/>
</dbReference>
<dbReference type="PANTHER" id="PTHR32194">
    <property type="entry name" value="METALLOPROTEASE TLDD"/>
    <property type="match status" value="1"/>
</dbReference>
<dbReference type="InterPro" id="IPR023333">
    <property type="entry name" value="Proteasome_suB-type"/>
</dbReference>
<evidence type="ECO:0000256" key="1">
    <source>
        <dbReference type="ARBA" id="ARBA00001198"/>
    </source>
</evidence>
<dbReference type="GeneID" id="115457333"/>
<comment type="similarity">
    <text evidence="11">Belongs to the peptidase T1B family.</text>
</comment>
<dbReference type="GO" id="GO:0005839">
    <property type="term" value="C:proteasome core complex"/>
    <property type="evidence" value="ECO:0007669"/>
    <property type="project" value="InterPro"/>
</dbReference>
<evidence type="ECO:0000256" key="2">
    <source>
        <dbReference type="ARBA" id="ARBA00022490"/>
    </source>
</evidence>
<gene>
    <name evidence="13" type="primary">PSMB11</name>
</gene>
<dbReference type="PRINTS" id="PR00141">
    <property type="entry name" value="PROTEASOME"/>
</dbReference>
<keyword evidence="7" id="KW-0865">Zymogen</keyword>
<evidence type="ECO:0000256" key="4">
    <source>
        <dbReference type="ARBA" id="ARBA00022698"/>
    </source>
</evidence>
<dbReference type="GO" id="GO:0004298">
    <property type="term" value="F:threonine-type endopeptidase activity"/>
    <property type="evidence" value="ECO:0007669"/>
    <property type="project" value="UniProtKB-KW"/>
</dbReference>
<organism evidence="12 13">
    <name type="scientific">Microcaecilia unicolor</name>
    <dbReference type="NCBI Taxonomy" id="1415580"/>
    <lineage>
        <taxon>Eukaryota</taxon>
        <taxon>Metazoa</taxon>
        <taxon>Chordata</taxon>
        <taxon>Craniata</taxon>
        <taxon>Vertebrata</taxon>
        <taxon>Euteleostomi</taxon>
        <taxon>Amphibia</taxon>
        <taxon>Gymnophiona</taxon>
        <taxon>Siphonopidae</taxon>
        <taxon>Microcaecilia</taxon>
    </lineage>
</organism>
<evidence type="ECO:0000313" key="12">
    <source>
        <dbReference type="Proteomes" id="UP000515156"/>
    </source>
</evidence>
<dbReference type="GO" id="GO:0005737">
    <property type="term" value="C:cytoplasm"/>
    <property type="evidence" value="ECO:0007669"/>
    <property type="project" value="UniProtKB-SubCell"/>
</dbReference>
<dbReference type="Pfam" id="PF00227">
    <property type="entry name" value="Proteasome"/>
    <property type="match status" value="1"/>
</dbReference>
<dbReference type="InterPro" id="IPR029055">
    <property type="entry name" value="Ntn_hydrolases_N"/>
</dbReference>
<comment type="subcellular location">
    <subcellularLocation>
        <location evidence="11">Cytoplasm</location>
    </subcellularLocation>
    <subcellularLocation>
        <location evidence="11">Nucleus</location>
    </subcellularLocation>
</comment>
<dbReference type="FunFam" id="3.60.20.10:FF:000053">
    <property type="entry name" value="Proteasome subunit beta"/>
    <property type="match status" value="1"/>
</dbReference>
<dbReference type="InParanoid" id="A0A6P7WWI6"/>
<proteinExistence type="inferred from homology"/>
<reference evidence="13" key="1">
    <citation type="submission" date="2025-08" db="UniProtKB">
        <authorList>
            <consortium name="RefSeq"/>
        </authorList>
    </citation>
    <scope>IDENTIFICATION</scope>
</reference>
<accession>A0A6P7WWI6</accession>
<keyword evidence="6 11" id="KW-0647">Proteasome</keyword>
<comment type="function">
    <text evidence="11">Component of the proteasome, a multicatalytic proteinase complex which is characterized by its ability to cleave peptides with Arg, Phe, Tyr, Leu, and Glu adjacent to the leaving group at neutral or slightly basic pH. The proteasome has an ATP-dependent proteolytic activity.</text>
</comment>
<name>A0A6P7WWI6_9AMPH</name>
<keyword evidence="3" id="KW-0645">Protease</keyword>
<dbReference type="Gene3D" id="3.60.20.10">
    <property type="entry name" value="Glutamine Phosphoribosylpyrophosphate, subunit 1, domain 1"/>
    <property type="match status" value="1"/>
</dbReference>
<dbReference type="CTD" id="122706"/>
<evidence type="ECO:0000256" key="11">
    <source>
        <dbReference type="RuleBase" id="RU004203"/>
    </source>
</evidence>
<dbReference type="PROSITE" id="PS51476">
    <property type="entry name" value="PROTEASOME_BETA_2"/>
    <property type="match status" value="1"/>
</dbReference>
<dbReference type="InterPro" id="IPR001353">
    <property type="entry name" value="Proteasome_sua/b"/>
</dbReference>
<keyword evidence="4" id="KW-0888">Threonine protease</keyword>
<dbReference type="RefSeq" id="XP_030042610.1">
    <property type="nucleotide sequence ID" value="XM_030186750.1"/>
</dbReference>
<evidence type="ECO:0000256" key="7">
    <source>
        <dbReference type="ARBA" id="ARBA00023145"/>
    </source>
</evidence>
<evidence type="ECO:0000313" key="13">
    <source>
        <dbReference type="RefSeq" id="XP_030042610.1"/>
    </source>
</evidence>
<evidence type="ECO:0000256" key="6">
    <source>
        <dbReference type="ARBA" id="ARBA00022942"/>
    </source>
</evidence>
<evidence type="ECO:0000256" key="8">
    <source>
        <dbReference type="ARBA" id="ARBA00023242"/>
    </source>
</evidence>
<comment type="catalytic activity">
    <reaction evidence="1">
        <text>Cleavage of peptide bonds with very broad specificity.</text>
        <dbReference type="EC" id="3.4.25.1"/>
    </reaction>
</comment>
<dbReference type="SUPFAM" id="SSF56235">
    <property type="entry name" value="N-terminal nucleophile aminohydrolases (Ntn hydrolases)"/>
    <property type="match status" value="1"/>
</dbReference>
<protein>
    <recommendedName>
        <fullName evidence="11">Proteasome subunit beta</fullName>
    </recommendedName>
</protein>
<evidence type="ECO:0000256" key="10">
    <source>
        <dbReference type="PIRSR" id="PIRSR600243-1"/>
    </source>
</evidence>
<keyword evidence="12" id="KW-1185">Reference proteome</keyword>
<dbReference type="KEGG" id="muo:115457333"/>
<dbReference type="InterPro" id="IPR016050">
    <property type="entry name" value="Proteasome_bsu_CS"/>
</dbReference>
<dbReference type="CDD" id="cd03761">
    <property type="entry name" value="proteasome_beta_type_5"/>
    <property type="match status" value="1"/>
</dbReference>
<keyword evidence="5" id="KW-0378">Hydrolase</keyword>
<keyword evidence="8 11" id="KW-0539">Nucleus</keyword>
<evidence type="ECO:0000256" key="9">
    <source>
        <dbReference type="ARBA" id="ARBA00063914"/>
    </source>
</evidence>
<feature type="active site" description="Nucleophile" evidence="10">
    <location>
        <position position="101"/>
    </location>
</feature>
<dbReference type="PANTHER" id="PTHR32194:SF15">
    <property type="entry name" value="PROTEASOME SUBUNIT BETA"/>
    <property type="match status" value="1"/>
</dbReference>
<dbReference type="InterPro" id="IPR000243">
    <property type="entry name" value="Pept_T1A_subB"/>
</dbReference>
<dbReference type="FunCoup" id="A0A6P7WWI6">
    <property type="interactions" value="46"/>
</dbReference>
<dbReference type="PROSITE" id="PS00854">
    <property type="entry name" value="PROTEASOME_BETA_1"/>
    <property type="match status" value="1"/>
</dbReference>
<keyword evidence="2 11" id="KW-0963">Cytoplasm</keyword>
<dbReference type="GO" id="GO:0051603">
    <property type="term" value="P:proteolysis involved in protein catabolic process"/>
    <property type="evidence" value="ECO:0007669"/>
    <property type="project" value="InterPro"/>
</dbReference>
<comment type="subunit">
    <text evidence="9">The 26S proteasome consists of a 20S proteasome core and two 19S regulatory subunits. The 20S proteasome core is composed of 28 subunits that are arranged in four stacked rings, resulting in a barrel-shaped structure. The two end rings are each formed by seven alpha subunits, and the two central rings are each formed by seven beta subunits. The catalytic chamber with the active sites is on the inside of the barrel. Incorporated instead of PSMB5 and PSMB8.</text>
</comment>
<dbReference type="Proteomes" id="UP000515156">
    <property type="component" value="Chromosome 14"/>
</dbReference>